<dbReference type="GO" id="GO:0005697">
    <property type="term" value="C:telomerase holoenzyme complex"/>
    <property type="evidence" value="ECO:0007669"/>
    <property type="project" value="TreeGrafter"/>
</dbReference>
<dbReference type="OrthoDB" id="69928at2759"/>
<name>K0RWD5_THAOC</name>
<dbReference type="Pfam" id="PF10373">
    <property type="entry name" value="EST1_DNA_bind"/>
    <property type="match status" value="1"/>
</dbReference>
<proteinExistence type="predicted"/>
<sequence>MPHAAGSSPGSHTTGRTMDTKAELQKVYRLEAELEQVVQKQKALRKEGRKDNDKEVHAKRCELLRVIGDVIINDPVTSEEKDLANKMWNLCFYKHISHLRSDISKQKSLAKKRQAGGAGELSSPKKALLSGLEKQYSDFLSQSVTYYEWLTKQILKDLVPLTQTQSSDDDSLDAEITGRSIVILYKTHLHLGDLHRYSAVQRKEDASSYKKADGCYLSAAALSRGGVGNPYNQLAVVAQSGSEPLTAVALYFYARSLQAVDFPFETSRQNIVRLFEQNRKWLGDHDRDGRARVGGARGTTRGLVDVGGGSGLSKKEQKEMLNREQRAANRKALCRLADLQWDFFRGVSLGDGGGDGRIGLNDLVAKMTGLVETFTGLTSNSAFSEGLLCKLVSVLAFTTLGAANEGKPCNAAGIDARHAKDAKFDEGALMANQALAFSFFLRFASVLARHTKEALHKKGVGAKLGSVKTLSPLLLSLGFVNSIYSGSQWFHGLAFFCGSLGSDTAFRRLCEDAHEEFWTEVGAVANILDRSQGRDRRQSAAASELRDVRDFVEFRGFIPFASFLDKDGDPSDWTRRKKSPKYASVEEALEALTPRTGGGKNDSNNKGSILVSIVDKVTSKTSEDGPDGRYFLFRNSSTKQREYRRIASPAKEETENKDRPGEDDPEETQLPPEAAAASMDLDEDDEAGDTVLNIDDRAKAINDVNAFNLKYSDQGLLTPAALLANTASQVLPSATPGRVGYGLSMPPQANAATLLAPGDFKSVSALAKSGQDAAPEPTNKAVPPPPGLMPPPGFASTTAPPPNAGGGLSLADLVSPPVQQNLAPAQTFMGGQMHGVGMLSNSGSNAQTLLPDFPKTSNPWTSVAPNVEPRNASNGAPPGMLDSGNIGGRLLGPINGASNSAGPSLDFLLGGGTGAPSTMGFAQLPQTNTNQSANDESLLNFLFDHTTTSEENQTKSQFLGFPQLNNSESSRTQNPFAYT</sequence>
<dbReference type="eggNOG" id="KOG2162">
    <property type="taxonomic scope" value="Eukaryota"/>
</dbReference>
<keyword evidence="5" id="KW-1185">Reference proteome</keyword>
<dbReference type="Gene3D" id="1.25.40.10">
    <property type="entry name" value="Tetratricopeptide repeat domain"/>
    <property type="match status" value="1"/>
</dbReference>
<evidence type="ECO:0000313" key="4">
    <source>
        <dbReference type="EMBL" id="EJK58108.1"/>
    </source>
</evidence>
<gene>
    <name evidence="4" type="ORF">THAOC_21792</name>
</gene>
<feature type="region of interest" description="Disordered" evidence="1">
    <location>
        <begin position="766"/>
        <end position="812"/>
    </location>
</feature>
<dbReference type="PANTHER" id="PTHR15696">
    <property type="entry name" value="SMG-7 SUPPRESSOR WITH MORPHOLOGICAL EFFECT ON GENITALIA PROTEIN 7"/>
    <property type="match status" value="1"/>
</dbReference>
<dbReference type="InterPro" id="IPR018834">
    <property type="entry name" value="DNA/RNA-bd_Est1-type"/>
</dbReference>
<evidence type="ECO:0000256" key="1">
    <source>
        <dbReference type="SAM" id="MobiDB-lite"/>
    </source>
</evidence>
<reference evidence="4 5" key="1">
    <citation type="journal article" date="2012" name="Genome Biol.">
        <title>Genome and low-iron response of an oceanic diatom adapted to chronic iron limitation.</title>
        <authorList>
            <person name="Lommer M."/>
            <person name="Specht M."/>
            <person name="Roy A.S."/>
            <person name="Kraemer L."/>
            <person name="Andreson R."/>
            <person name="Gutowska M.A."/>
            <person name="Wolf J."/>
            <person name="Bergner S.V."/>
            <person name="Schilhabel M.B."/>
            <person name="Klostermeier U.C."/>
            <person name="Beiko R.G."/>
            <person name="Rosenstiel P."/>
            <person name="Hippler M."/>
            <person name="Laroche J."/>
        </authorList>
    </citation>
    <scope>NUCLEOTIDE SEQUENCE [LARGE SCALE GENOMIC DNA]</scope>
    <source>
        <strain evidence="4 5">CCMP1005</strain>
    </source>
</reference>
<feature type="compositionally biased region" description="Basic and acidic residues" evidence="1">
    <location>
        <begin position="641"/>
        <end position="662"/>
    </location>
</feature>
<dbReference type="Pfam" id="PF10374">
    <property type="entry name" value="EST1"/>
    <property type="match status" value="1"/>
</dbReference>
<dbReference type="InterPro" id="IPR019458">
    <property type="entry name" value="Est1-like_N"/>
</dbReference>
<dbReference type="InterPro" id="IPR045153">
    <property type="entry name" value="Est1/Ebs1-like"/>
</dbReference>
<evidence type="ECO:0000259" key="3">
    <source>
        <dbReference type="Pfam" id="PF10374"/>
    </source>
</evidence>
<dbReference type="SUPFAM" id="SSF48452">
    <property type="entry name" value="TPR-like"/>
    <property type="match status" value="1"/>
</dbReference>
<feature type="compositionally biased region" description="Polar residues" evidence="1">
    <location>
        <begin position="8"/>
        <end position="17"/>
    </location>
</feature>
<dbReference type="AlphaFoldDB" id="K0RWD5"/>
<dbReference type="GO" id="GO:0000184">
    <property type="term" value="P:nuclear-transcribed mRNA catabolic process, nonsense-mediated decay"/>
    <property type="evidence" value="ECO:0007669"/>
    <property type="project" value="TreeGrafter"/>
</dbReference>
<dbReference type="InterPro" id="IPR011990">
    <property type="entry name" value="TPR-like_helical_dom_sf"/>
</dbReference>
<dbReference type="Proteomes" id="UP000266841">
    <property type="component" value="Unassembled WGS sequence"/>
</dbReference>
<dbReference type="OMA" id="ANENDWS"/>
<feature type="domain" description="DNA/RNA-binding" evidence="2">
    <location>
        <begin position="215"/>
        <end position="562"/>
    </location>
</feature>
<comment type="caution">
    <text evidence="4">The sequence shown here is derived from an EMBL/GenBank/DDBJ whole genome shotgun (WGS) entry which is preliminary data.</text>
</comment>
<protein>
    <recommendedName>
        <fullName evidence="6">DNA/RNA-binding domain-containing protein</fullName>
    </recommendedName>
</protein>
<feature type="region of interest" description="Disordered" evidence="1">
    <location>
        <begin position="950"/>
        <end position="979"/>
    </location>
</feature>
<evidence type="ECO:0000259" key="2">
    <source>
        <dbReference type="Pfam" id="PF10373"/>
    </source>
</evidence>
<dbReference type="GO" id="GO:0042162">
    <property type="term" value="F:telomeric DNA binding"/>
    <property type="evidence" value="ECO:0007669"/>
    <property type="project" value="TreeGrafter"/>
</dbReference>
<organism evidence="4 5">
    <name type="scientific">Thalassiosira oceanica</name>
    <name type="common">Marine diatom</name>
    <dbReference type="NCBI Taxonomy" id="159749"/>
    <lineage>
        <taxon>Eukaryota</taxon>
        <taxon>Sar</taxon>
        <taxon>Stramenopiles</taxon>
        <taxon>Ochrophyta</taxon>
        <taxon>Bacillariophyta</taxon>
        <taxon>Coscinodiscophyceae</taxon>
        <taxon>Thalassiosirophycidae</taxon>
        <taxon>Thalassiosirales</taxon>
        <taxon>Thalassiosiraceae</taxon>
        <taxon>Thalassiosira</taxon>
    </lineage>
</organism>
<feature type="compositionally biased region" description="Pro residues" evidence="1">
    <location>
        <begin position="782"/>
        <end position="803"/>
    </location>
</feature>
<dbReference type="GO" id="GO:0070034">
    <property type="term" value="F:telomerase RNA binding"/>
    <property type="evidence" value="ECO:0007669"/>
    <property type="project" value="TreeGrafter"/>
</dbReference>
<feature type="region of interest" description="Disordered" evidence="1">
    <location>
        <begin position="1"/>
        <end position="22"/>
    </location>
</feature>
<dbReference type="EMBL" id="AGNL01026161">
    <property type="protein sequence ID" value="EJK58108.1"/>
    <property type="molecule type" value="Genomic_DNA"/>
</dbReference>
<feature type="region of interest" description="Disordered" evidence="1">
    <location>
        <begin position="641"/>
        <end position="670"/>
    </location>
</feature>
<feature type="domain" description="Telomerase activating protein Est1-like N-terminal" evidence="3">
    <location>
        <begin position="84"/>
        <end position="199"/>
    </location>
</feature>
<evidence type="ECO:0008006" key="6">
    <source>
        <dbReference type="Google" id="ProtNLM"/>
    </source>
</evidence>
<evidence type="ECO:0000313" key="5">
    <source>
        <dbReference type="Proteomes" id="UP000266841"/>
    </source>
</evidence>
<accession>K0RWD5</accession>
<dbReference type="PANTHER" id="PTHR15696:SF0">
    <property type="entry name" value="TELOMERASE-BINDING PROTEIN EST1A"/>
    <property type="match status" value="1"/>
</dbReference>